<name>A0A1H8YDZ8_9PSEU</name>
<evidence type="ECO:0000313" key="10">
    <source>
        <dbReference type="Proteomes" id="UP000198582"/>
    </source>
</evidence>
<protein>
    <submittedName>
        <fullName evidence="9">Alpha-1,6-mannosyltransferase</fullName>
    </submittedName>
</protein>
<evidence type="ECO:0000256" key="3">
    <source>
        <dbReference type="ARBA" id="ARBA00022679"/>
    </source>
</evidence>
<feature type="transmembrane region" description="Helical" evidence="8">
    <location>
        <begin position="365"/>
        <end position="388"/>
    </location>
</feature>
<proteinExistence type="inferred from homology"/>
<evidence type="ECO:0000256" key="7">
    <source>
        <dbReference type="ARBA" id="ARBA00043987"/>
    </source>
</evidence>
<comment type="subcellular location">
    <subcellularLocation>
        <location evidence="1">Membrane</location>
        <topology evidence="1">Multi-pass membrane protein</topology>
    </subcellularLocation>
</comment>
<dbReference type="RefSeq" id="WP_091622177.1">
    <property type="nucleotide sequence ID" value="NZ_FOEF01000014.1"/>
</dbReference>
<keyword evidence="2 9" id="KW-0328">Glycosyltransferase</keyword>
<evidence type="ECO:0000256" key="5">
    <source>
        <dbReference type="ARBA" id="ARBA00022989"/>
    </source>
</evidence>
<accession>A0A1H8YDZ8</accession>
<dbReference type="AlphaFoldDB" id="A0A1H8YDZ8"/>
<evidence type="ECO:0000256" key="1">
    <source>
        <dbReference type="ARBA" id="ARBA00004141"/>
    </source>
</evidence>
<feature type="transmembrane region" description="Helical" evidence="8">
    <location>
        <begin position="459"/>
        <end position="479"/>
    </location>
</feature>
<dbReference type="OrthoDB" id="5242303at2"/>
<gene>
    <name evidence="9" type="ORF">SAMN04489732_11485</name>
</gene>
<dbReference type="Pfam" id="PF26314">
    <property type="entry name" value="MptA_B_family"/>
    <property type="match status" value="1"/>
</dbReference>
<evidence type="ECO:0000256" key="8">
    <source>
        <dbReference type="SAM" id="Phobius"/>
    </source>
</evidence>
<dbReference type="STRING" id="394193.SAMN04489732_11485"/>
<organism evidence="9 10">
    <name type="scientific">Amycolatopsis saalfeldensis</name>
    <dbReference type="NCBI Taxonomy" id="394193"/>
    <lineage>
        <taxon>Bacteria</taxon>
        <taxon>Bacillati</taxon>
        <taxon>Actinomycetota</taxon>
        <taxon>Actinomycetes</taxon>
        <taxon>Pseudonocardiales</taxon>
        <taxon>Pseudonocardiaceae</taxon>
        <taxon>Amycolatopsis</taxon>
    </lineage>
</organism>
<feature type="transmembrane region" description="Helical" evidence="8">
    <location>
        <begin position="29"/>
        <end position="49"/>
    </location>
</feature>
<evidence type="ECO:0000256" key="2">
    <source>
        <dbReference type="ARBA" id="ARBA00022676"/>
    </source>
</evidence>
<keyword evidence="6 8" id="KW-0472">Membrane</keyword>
<feature type="transmembrane region" description="Helical" evidence="8">
    <location>
        <begin position="69"/>
        <end position="90"/>
    </location>
</feature>
<feature type="transmembrane region" description="Helical" evidence="8">
    <location>
        <begin position="188"/>
        <end position="210"/>
    </location>
</feature>
<dbReference type="Proteomes" id="UP000198582">
    <property type="component" value="Unassembled WGS sequence"/>
</dbReference>
<dbReference type="NCBIfam" id="NF038066">
    <property type="entry name" value="MptB"/>
    <property type="match status" value="1"/>
</dbReference>
<feature type="transmembrane region" description="Helical" evidence="8">
    <location>
        <begin position="222"/>
        <end position="242"/>
    </location>
</feature>
<feature type="transmembrane region" description="Helical" evidence="8">
    <location>
        <begin position="102"/>
        <end position="121"/>
    </location>
</feature>
<evidence type="ECO:0000256" key="4">
    <source>
        <dbReference type="ARBA" id="ARBA00022692"/>
    </source>
</evidence>
<keyword evidence="5 8" id="KW-1133">Transmembrane helix</keyword>
<sequence length="485" mass="50563">MTTLAGVSLLTDPPLSTVARPRRVPAFRLGLLGSVLLCAGALGAGATMANDPLFTGTVFGALRQGPGKALSTAVLYLGVGLLVLAWLRLGREVQAGTTDTRGVTRAILWWTVPLLLAPPLFSTDLYSYLAQGVVADSGANPYSTVPAALSHPIIDNPGSHRWLTVTSPYGPLFVLITKIGIGVTGGTLLPAALLTRLLLTGGLLLLCLSLPRLCHHLGGRPANALWLGAANPLVLLVLVSGAHNDLLMAGLLARGTLFVLDHEHVRGFALVATAAAVKVPAAVALPFLVWVWAAHRAGASRRVLVPMAGAIATVAGVFGLWTVVAGVDLGWLSALGTNSWVETWLSIPTATGKLVGYLTPLGTQAGVLTAARTAGWVVLAGLLAWLWWRSREGGPAAIRGAALALLVTALFNAVTFPWYVSWPLALAAAMKWRPSRTGVAAGLSVWLLLTTHPDGVTLLPWWGFAAVYLLAPLVAFAGYRAAQAS</sequence>
<dbReference type="GO" id="GO:0016020">
    <property type="term" value="C:membrane"/>
    <property type="evidence" value="ECO:0007669"/>
    <property type="project" value="UniProtKB-SubCell"/>
</dbReference>
<comment type="similarity">
    <text evidence="7">Belongs to the MptA/B family.</text>
</comment>
<evidence type="ECO:0000313" key="9">
    <source>
        <dbReference type="EMBL" id="SEP50302.1"/>
    </source>
</evidence>
<keyword evidence="3 9" id="KW-0808">Transferase</keyword>
<dbReference type="EMBL" id="FOEF01000014">
    <property type="protein sequence ID" value="SEP50302.1"/>
    <property type="molecule type" value="Genomic_DNA"/>
</dbReference>
<keyword evidence="4 8" id="KW-0812">Transmembrane</keyword>
<reference evidence="10" key="1">
    <citation type="submission" date="2016-10" db="EMBL/GenBank/DDBJ databases">
        <authorList>
            <person name="Varghese N."/>
            <person name="Submissions S."/>
        </authorList>
    </citation>
    <scope>NUCLEOTIDE SEQUENCE [LARGE SCALE GENOMIC DNA]</scope>
    <source>
        <strain evidence="10">DSM 44993</strain>
    </source>
</reference>
<feature type="transmembrane region" description="Helical" evidence="8">
    <location>
        <begin position="400"/>
        <end position="420"/>
    </location>
</feature>
<dbReference type="GO" id="GO:0016757">
    <property type="term" value="F:glycosyltransferase activity"/>
    <property type="evidence" value="ECO:0007669"/>
    <property type="project" value="UniProtKB-KW"/>
</dbReference>
<evidence type="ECO:0000256" key="6">
    <source>
        <dbReference type="ARBA" id="ARBA00023136"/>
    </source>
</evidence>
<keyword evidence="10" id="KW-1185">Reference proteome</keyword>
<feature type="transmembrane region" description="Helical" evidence="8">
    <location>
        <begin position="267"/>
        <end position="291"/>
    </location>
</feature>
<dbReference type="InterPro" id="IPR049829">
    <property type="entry name" value="MptA/B-like"/>
</dbReference>
<feature type="transmembrane region" description="Helical" evidence="8">
    <location>
        <begin position="303"/>
        <end position="324"/>
    </location>
</feature>